<dbReference type="KEGG" id="acan:ACA1_251330"/>
<evidence type="ECO:0000313" key="6">
    <source>
        <dbReference type="EMBL" id="ELR22262.1"/>
    </source>
</evidence>
<feature type="region of interest" description="Disordered" evidence="4">
    <location>
        <begin position="249"/>
        <end position="354"/>
    </location>
</feature>
<gene>
    <name evidence="6" type="ORF">ACA1_251330</name>
</gene>
<evidence type="ECO:0000259" key="5">
    <source>
        <dbReference type="PROSITE" id="PS51800"/>
    </source>
</evidence>
<protein>
    <submittedName>
        <fullName evidence="6">U11/U12 snRNP 48K, putative</fullName>
    </submittedName>
</protein>
<evidence type="ECO:0000256" key="3">
    <source>
        <dbReference type="ARBA" id="ARBA00022833"/>
    </source>
</evidence>
<dbReference type="SUPFAM" id="SSF57667">
    <property type="entry name" value="beta-beta-alpha zinc fingers"/>
    <property type="match status" value="1"/>
</dbReference>
<dbReference type="InterPro" id="IPR022776">
    <property type="entry name" value="TRM13/UPF0224_CHHC_Znf_dom"/>
</dbReference>
<accession>L8HAJ2</accession>
<dbReference type="GO" id="GO:0008270">
    <property type="term" value="F:zinc ion binding"/>
    <property type="evidence" value="ECO:0007669"/>
    <property type="project" value="UniProtKB-KW"/>
</dbReference>
<evidence type="ECO:0000256" key="2">
    <source>
        <dbReference type="ARBA" id="ARBA00022771"/>
    </source>
</evidence>
<dbReference type="Proteomes" id="UP000011083">
    <property type="component" value="Unassembled WGS sequence"/>
</dbReference>
<keyword evidence="2" id="KW-0863">Zinc-finger</keyword>
<dbReference type="STRING" id="1257118.L8HAJ2"/>
<name>L8HAJ2_ACACF</name>
<feature type="compositionally biased region" description="Basic and acidic residues" evidence="4">
    <location>
        <begin position="328"/>
        <end position="342"/>
    </location>
</feature>
<feature type="compositionally biased region" description="Basic and acidic residues" evidence="4">
    <location>
        <begin position="260"/>
        <end position="278"/>
    </location>
</feature>
<organism evidence="6 7">
    <name type="scientific">Acanthamoeba castellanii (strain ATCC 30010 / Neff)</name>
    <dbReference type="NCBI Taxonomy" id="1257118"/>
    <lineage>
        <taxon>Eukaryota</taxon>
        <taxon>Amoebozoa</taxon>
        <taxon>Discosea</taxon>
        <taxon>Longamoebia</taxon>
        <taxon>Centramoebida</taxon>
        <taxon>Acanthamoebidae</taxon>
        <taxon>Acanthamoeba</taxon>
    </lineage>
</organism>
<feature type="compositionally biased region" description="Low complexity" evidence="4">
    <location>
        <begin position="180"/>
        <end position="190"/>
    </location>
</feature>
<feature type="region of interest" description="Disordered" evidence="4">
    <location>
        <begin position="180"/>
        <end position="209"/>
    </location>
</feature>
<reference evidence="6 7" key="1">
    <citation type="journal article" date="2013" name="Genome Biol.">
        <title>Genome of Acanthamoeba castellanii highlights extensive lateral gene transfer and early evolution of tyrosine kinase signaling.</title>
        <authorList>
            <person name="Clarke M."/>
            <person name="Lohan A.J."/>
            <person name="Liu B."/>
            <person name="Lagkouvardos I."/>
            <person name="Roy S."/>
            <person name="Zafar N."/>
            <person name="Bertelli C."/>
            <person name="Schilde C."/>
            <person name="Kianianmomeni A."/>
            <person name="Burglin T.R."/>
            <person name="Frech C."/>
            <person name="Turcotte B."/>
            <person name="Kopec K.O."/>
            <person name="Synnott J.M."/>
            <person name="Choo C."/>
            <person name="Paponov I."/>
            <person name="Finkler A."/>
            <person name="Soon Heng Tan C."/>
            <person name="Hutchins A.P."/>
            <person name="Weinmeier T."/>
            <person name="Rattei T."/>
            <person name="Chu J.S."/>
            <person name="Gimenez G."/>
            <person name="Irimia M."/>
            <person name="Rigden D.J."/>
            <person name="Fitzpatrick D.A."/>
            <person name="Lorenzo-Morales J."/>
            <person name="Bateman A."/>
            <person name="Chiu C.H."/>
            <person name="Tang P."/>
            <person name="Hegemann P."/>
            <person name="Fromm H."/>
            <person name="Raoult D."/>
            <person name="Greub G."/>
            <person name="Miranda-Saavedra D."/>
            <person name="Chen N."/>
            <person name="Nash P."/>
            <person name="Ginger M.L."/>
            <person name="Horn M."/>
            <person name="Schaap P."/>
            <person name="Caler L."/>
            <person name="Loftus B."/>
        </authorList>
    </citation>
    <scope>NUCLEOTIDE SEQUENCE [LARGE SCALE GENOMIC DNA]</scope>
    <source>
        <strain evidence="6 7">Neff</strain>
    </source>
</reference>
<dbReference type="GeneID" id="14923190"/>
<dbReference type="InterPro" id="IPR051591">
    <property type="entry name" value="UPF0224_FAM112_RNA_Proc"/>
</dbReference>
<feature type="compositionally biased region" description="Basic and acidic residues" evidence="4">
    <location>
        <begin position="291"/>
        <end position="321"/>
    </location>
</feature>
<dbReference type="PANTHER" id="PTHR21402:SF10">
    <property type="entry name" value="U11_U12 SMALL NUCLEAR RIBONUCLEOPROTEIN 48 KDA PROTEIN"/>
    <property type="match status" value="1"/>
</dbReference>
<dbReference type="PANTHER" id="PTHR21402">
    <property type="entry name" value="GAMETOCYTE SPECIFIC FACTOR 1-RELATED"/>
    <property type="match status" value="1"/>
</dbReference>
<evidence type="ECO:0000313" key="7">
    <source>
        <dbReference type="Proteomes" id="UP000011083"/>
    </source>
</evidence>
<keyword evidence="3" id="KW-0862">Zinc</keyword>
<dbReference type="VEuPathDB" id="AmoebaDB:ACA1_251330"/>
<sequence>MMDGWRQHEARFRLLLADLGWTRQDLFPSVKESSKEPELVACPYNPSHRVPPSSLPRHARKCCLRVTGLPPPEGPDGPSTLFYEGAPGVVRLSDDDVTYTTTTTTTTTATVPAQADLGPTAGAGAATRGNELSLTCHTTLHQRLRRYDEATQAAKLIRQQRPDCKGLDIDLFAVSQPAAAADGQQDASPSGAKARAQLLAEERDYRRRTKKYRARNVHITKRSPIQVARDFINNRMEELVAIIEGAQPATATAAARGPRHRDSESPARATHQEEDMGSDRTASPPHHRRPREIIDDHRTPRDRRRDLNDCGGDKDEEEARPSKRQRTPARERDNDNSRGCTDRHHRRTRRREDR</sequence>
<dbReference type="InterPro" id="IPR036236">
    <property type="entry name" value="Znf_C2H2_sf"/>
</dbReference>
<dbReference type="PROSITE" id="PS51800">
    <property type="entry name" value="ZF_CHHC_U11_48K"/>
    <property type="match status" value="1"/>
</dbReference>
<dbReference type="Pfam" id="PF05253">
    <property type="entry name" value="zf-U11-48K"/>
    <property type="match status" value="1"/>
</dbReference>
<keyword evidence="1" id="KW-0479">Metal-binding</keyword>
<keyword evidence="7" id="KW-1185">Reference proteome</keyword>
<dbReference type="OrthoDB" id="69229at2759"/>
<dbReference type="EMBL" id="KB007885">
    <property type="protein sequence ID" value="ELR22262.1"/>
    <property type="molecule type" value="Genomic_DNA"/>
</dbReference>
<dbReference type="AlphaFoldDB" id="L8HAJ2"/>
<dbReference type="RefSeq" id="XP_004367518.1">
    <property type="nucleotide sequence ID" value="XM_004367461.1"/>
</dbReference>
<evidence type="ECO:0000256" key="4">
    <source>
        <dbReference type="SAM" id="MobiDB-lite"/>
    </source>
</evidence>
<evidence type="ECO:0000256" key="1">
    <source>
        <dbReference type="ARBA" id="ARBA00022723"/>
    </source>
</evidence>
<feature type="compositionally biased region" description="Basic residues" evidence="4">
    <location>
        <begin position="343"/>
        <end position="354"/>
    </location>
</feature>
<proteinExistence type="predicted"/>
<feature type="domain" description="CHHC U11-48K-type" evidence="5">
    <location>
        <begin position="39"/>
        <end position="66"/>
    </location>
</feature>